<comment type="caution">
    <text evidence="8">The sequence shown here is derived from an EMBL/GenBank/DDBJ whole genome shotgun (WGS) entry which is preliminary data.</text>
</comment>
<sequence length="110" mass="11080">MVYVDSDGTVYQERPWSVGKVMSILWGITNLIIAFFQTLIPGLMDNNKGSSNGFRSGGPSRGGSGGGNGGGGGGGGRRPPRPPGPGNIHGLSSLPKAPNPPPACGSCCGR</sequence>
<dbReference type="PANTHER" id="PTHR16875">
    <property type="entry name" value="SELENOPROTEIN K"/>
    <property type="match status" value="1"/>
</dbReference>
<evidence type="ECO:0000313" key="8">
    <source>
        <dbReference type="EMBL" id="KAK9497015.1"/>
    </source>
</evidence>
<protein>
    <recommendedName>
        <fullName evidence="10">Selenoprotein K</fullName>
    </recommendedName>
</protein>
<dbReference type="AlphaFoldDB" id="A0AAW1CGI0"/>
<keyword evidence="3" id="KW-0712">Selenocysteine</keyword>
<evidence type="ECO:0000256" key="5">
    <source>
        <dbReference type="ARBA" id="ARBA00023136"/>
    </source>
</evidence>
<organism evidence="8 9">
    <name type="scientific">Rhynocoris fuscipes</name>
    <dbReference type="NCBI Taxonomy" id="488301"/>
    <lineage>
        <taxon>Eukaryota</taxon>
        <taxon>Metazoa</taxon>
        <taxon>Ecdysozoa</taxon>
        <taxon>Arthropoda</taxon>
        <taxon>Hexapoda</taxon>
        <taxon>Insecta</taxon>
        <taxon>Pterygota</taxon>
        <taxon>Neoptera</taxon>
        <taxon>Paraneoptera</taxon>
        <taxon>Hemiptera</taxon>
        <taxon>Heteroptera</taxon>
        <taxon>Panheteroptera</taxon>
        <taxon>Cimicomorpha</taxon>
        <taxon>Reduviidae</taxon>
        <taxon>Harpactorinae</taxon>
        <taxon>Harpactorini</taxon>
        <taxon>Rhynocoris</taxon>
    </lineage>
</organism>
<keyword evidence="9" id="KW-1185">Reference proteome</keyword>
<dbReference type="GO" id="GO:0005794">
    <property type="term" value="C:Golgi apparatus"/>
    <property type="evidence" value="ECO:0007669"/>
    <property type="project" value="TreeGrafter"/>
</dbReference>
<dbReference type="EMBL" id="JAPXFL010000022">
    <property type="protein sequence ID" value="KAK9497015.1"/>
    <property type="molecule type" value="Genomic_DNA"/>
</dbReference>
<keyword evidence="4 7" id="KW-1133">Transmembrane helix</keyword>
<name>A0AAW1CGI0_9HEMI</name>
<keyword evidence="5 7" id="KW-0472">Membrane</keyword>
<comment type="subcellular location">
    <subcellularLocation>
        <location evidence="1">Membrane</location>
        <topology evidence="1">Single-pass membrane protein</topology>
    </subcellularLocation>
</comment>
<evidence type="ECO:0008006" key="10">
    <source>
        <dbReference type="Google" id="ProtNLM"/>
    </source>
</evidence>
<reference evidence="8 9" key="1">
    <citation type="submission" date="2022-12" db="EMBL/GenBank/DDBJ databases">
        <title>Chromosome-level genome assembly of true bugs.</title>
        <authorList>
            <person name="Ma L."/>
            <person name="Li H."/>
        </authorList>
    </citation>
    <scope>NUCLEOTIDE SEQUENCE [LARGE SCALE GENOMIC DNA]</scope>
    <source>
        <strain evidence="8">Lab_2022b</strain>
    </source>
</reference>
<dbReference type="InterPro" id="IPR024491">
    <property type="entry name" value="Se_SelK/SelG"/>
</dbReference>
<evidence type="ECO:0000256" key="4">
    <source>
        <dbReference type="ARBA" id="ARBA00022989"/>
    </source>
</evidence>
<keyword evidence="2 7" id="KW-0812">Transmembrane</keyword>
<dbReference type="Proteomes" id="UP001461498">
    <property type="component" value="Unassembled WGS sequence"/>
</dbReference>
<feature type="transmembrane region" description="Helical" evidence="7">
    <location>
        <begin position="24"/>
        <end position="44"/>
    </location>
</feature>
<evidence type="ECO:0000256" key="6">
    <source>
        <dbReference type="SAM" id="MobiDB-lite"/>
    </source>
</evidence>
<dbReference type="GO" id="GO:0006816">
    <property type="term" value="P:calcium ion transport"/>
    <property type="evidence" value="ECO:0007669"/>
    <property type="project" value="TreeGrafter"/>
</dbReference>
<evidence type="ECO:0000256" key="2">
    <source>
        <dbReference type="ARBA" id="ARBA00022692"/>
    </source>
</evidence>
<feature type="region of interest" description="Disordered" evidence="6">
    <location>
        <begin position="46"/>
        <end position="110"/>
    </location>
</feature>
<evidence type="ECO:0000256" key="7">
    <source>
        <dbReference type="SAM" id="Phobius"/>
    </source>
</evidence>
<accession>A0AAW1CGI0</accession>
<dbReference type="GO" id="GO:0032469">
    <property type="term" value="P:endoplasmic reticulum calcium ion homeostasis"/>
    <property type="evidence" value="ECO:0007669"/>
    <property type="project" value="TreeGrafter"/>
</dbReference>
<dbReference type="GO" id="GO:0005789">
    <property type="term" value="C:endoplasmic reticulum membrane"/>
    <property type="evidence" value="ECO:0007669"/>
    <property type="project" value="TreeGrafter"/>
</dbReference>
<dbReference type="PANTHER" id="PTHR16875:SF0">
    <property type="entry name" value="SELENOPROTEIN K"/>
    <property type="match status" value="1"/>
</dbReference>
<evidence type="ECO:0000256" key="1">
    <source>
        <dbReference type="ARBA" id="ARBA00004167"/>
    </source>
</evidence>
<dbReference type="Pfam" id="PF10961">
    <property type="entry name" value="SelK_SelG"/>
    <property type="match status" value="1"/>
</dbReference>
<gene>
    <name evidence="8" type="ORF">O3M35_012809</name>
</gene>
<evidence type="ECO:0000256" key="3">
    <source>
        <dbReference type="ARBA" id="ARBA00022933"/>
    </source>
</evidence>
<evidence type="ECO:0000313" key="9">
    <source>
        <dbReference type="Proteomes" id="UP001461498"/>
    </source>
</evidence>
<feature type="compositionally biased region" description="Gly residues" evidence="6">
    <location>
        <begin position="55"/>
        <end position="77"/>
    </location>
</feature>
<proteinExistence type="predicted"/>